<dbReference type="OrthoDB" id="7631491at2"/>
<sequence length="286" mass="30054">MSKPIYRLSSIARPLEPQYPTNKAVLILLPLIALATGATAFILRDAGLAAAASAGLGGLLSAFLAWALGREVDPDRNEAAFIAMALTVAAMALGYAPALWVLALVLMATRIVVRTVGQAAKLTDLALVTVLAGMAVFVDGYWAMGLIAAFAMAVDLLYDRKRTLNLVFAAFATGFSMFAVVQRGGEWGPLTLEPLGQIDPAWSLAALIVTALSAIFILTCPAVTSVCDASSEPLERRRVRGGAMIVVLFATAAMFEGQAGLLATLPVWAVLAGLVAGRVWPKRKRA</sequence>
<feature type="transmembrane region" description="Helical" evidence="1">
    <location>
        <begin position="48"/>
        <end position="68"/>
    </location>
</feature>
<protein>
    <submittedName>
        <fullName evidence="2">Uncharacterized protein</fullName>
    </submittedName>
</protein>
<evidence type="ECO:0000313" key="2">
    <source>
        <dbReference type="EMBL" id="SDM75734.1"/>
    </source>
</evidence>
<dbReference type="RefSeq" id="WP_091771586.1">
    <property type="nucleotide sequence ID" value="NZ_FNHG01000021.1"/>
</dbReference>
<proteinExistence type="predicted"/>
<keyword evidence="3" id="KW-1185">Reference proteome</keyword>
<dbReference type="AlphaFoldDB" id="A0A1G9VU27"/>
<keyword evidence="1" id="KW-0812">Transmembrane</keyword>
<gene>
    <name evidence="2" type="ORF">SAMN04488568_1214</name>
</gene>
<feature type="transmembrane region" description="Helical" evidence="1">
    <location>
        <begin position="201"/>
        <end position="227"/>
    </location>
</feature>
<accession>A0A1G9VU27</accession>
<feature type="transmembrane region" description="Helical" evidence="1">
    <location>
        <begin position="125"/>
        <end position="151"/>
    </location>
</feature>
<keyword evidence="1" id="KW-1133">Transmembrane helix</keyword>
<evidence type="ECO:0000256" key="1">
    <source>
        <dbReference type="SAM" id="Phobius"/>
    </source>
</evidence>
<name>A0A1G9VU27_9PROT</name>
<organism evidence="2 3">
    <name type="scientific">Maricaulis salignorans</name>
    <dbReference type="NCBI Taxonomy" id="144026"/>
    <lineage>
        <taxon>Bacteria</taxon>
        <taxon>Pseudomonadati</taxon>
        <taxon>Pseudomonadota</taxon>
        <taxon>Alphaproteobacteria</taxon>
        <taxon>Maricaulales</taxon>
        <taxon>Maricaulaceae</taxon>
        <taxon>Maricaulis</taxon>
    </lineage>
</organism>
<feature type="transmembrane region" description="Helical" evidence="1">
    <location>
        <begin position="239"/>
        <end position="255"/>
    </location>
</feature>
<feature type="transmembrane region" description="Helical" evidence="1">
    <location>
        <begin position="80"/>
        <end position="113"/>
    </location>
</feature>
<feature type="transmembrane region" description="Helical" evidence="1">
    <location>
        <begin position="261"/>
        <end position="280"/>
    </location>
</feature>
<reference evidence="2 3" key="1">
    <citation type="submission" date="2016-10" db="EMBL/GenBank/DDBJ databases">
        <authorList>
            <person name="de Groot N.N."/>
        </authorList>
    </citation>
    <scope>NUCLEOTIDE SEQUENCE [LARGE SCALE GENOMIC DNA]</scope>
    <source>
        <strain evidence="2 3">DSM 16077</strain>
    </source>
</reference>
<keyword evidence="1" id="KW-0472">Membrane</keyword>
<feature type="transmembrane region" description="Helical" evidence="1">
    <location>
        <begin position="21"/>
        <end position="42"/>
    </location>
</feature>
<evidence type="ECO:0000313" key="3">
    <source>
        <dbReference type="Proteomes" id="UP000199759"/>
    </source>
</evidence>
<dbReference type="Proteomes" id="UP000199759">
    <property type="component" value="Unassembled WGS sequence"/>
</dbReference>
<feature type="transmembrane region" description="Helical" evidence="1">
    <location>
        <begin position="163"/>
        <end position="181"/>
    </location>
</feature>
<dbReference type="EMBL" id="FNHG01000021">
    <property type="protein sequence ID" value="SDM75734.1"/>
    <property type="molecule type" value="Genomic_DNA"/>
</dbReference>